<dbReference type="Proteomes" id="UP000320390">
    <property type="component" value="Chromosome"/>
</dbReference>
<dbReference type="PRINTS" id="PR00412">
    <property type="entry name" value="EPOXHYDRLASE"/>
</dbReference>
<feature type="domain" description="AB hydrolase-1" evidence="2">
    <location>
        <begin position="23"/>
        <end position="259"/>
    </location>
</feature>
<name>A0A518EM45_9BACT</name>
<dbReference type="RefSeq" id="WP_145194581.1">
    <property type="nucleotide sequence ID" value="NZ_CP036434.1"/>
</dbReference>
<gene>
    <name evidence="3" type="ORF">Poly30_06540</name>
</gene>
<evidence type="ECO:0000313" key="4">
    <source>
        <dbReference type="Proteomes" id="UP000320390"/>
    </source>
</evidence>
<dbReference type="PANTHER" id="PTHR43433:SF4">
    <property type="entry name" value="NON-HEME CHLOROPEROXIDASE-RELATED"/>
    <property type="match status" value="1"/>
</dbReference>
<evidence type="ECO:0000259" key="2">
    <source>
        <dbReference type="Pfam" id="PF00561"/>
    </source>
</evidence>
<dbReference type="SUPFAM" id="SSF53474">
    <property type="entry name" value="alpha/beta-Hydrolases"/>
    <property type="match status" value="1"/>
</dbReference>
<dbReference type="OrthoDB" id="252464at2"/>
<evidence type="ECO:0000313" key="3">
    <source>
        <dbReference type="EMBL" id="QDV05158.1"/>
    </source>
</evidence>
<organism evidence="3 4">
    <name type="scientific">Saltatorellus ferox</name>
    <dbReference type="NCBI Taxonomy" id="2528018"/>
    <lineage>
        <taxon>Bacteria</taxon>
        <taxon>Pseudomonadati</taxon>
        <taxon>Planctomycetota</taxon>
        <taxon>Planctomycetia</taxon>
        <taxon>Planctomycetia incertae sedis</taxon>
        <taxon>Saltatorellus</taxon>
    </lineage>
</organism>
<protein>
    <submittedName>
        <fullName evidence="3">Arylesterase</fullName>
        <ecNumber evidence="3">3.1.1.2</ecNumber>
    </submittedName>
</protein>
<dbReference type="InterPro" id="IPR000639">
    <property type="entry name" value="Epox_hydrolase-like"/>
</dbReference>
<keyword evidence="4" id="KW-1185">Reference proteome</keyword>
<keyword evidence="3" id="KW-0378">Hydrolase</keyword>
<reference evidence="3 4" key="1">
    <citation type="submission" date="2019-02" db="EMBL/GenBank/DDBJ databases">
        <title>Deep-cultivation of Planctomycetes and their phenomic and genomic characterization uncovers novel biology.</title>
        <authorList>
            <person name="Wiegand S."/>
            <person name="Jogler M."/>
            <person name="Boedeker C."/>
            <person name="Pinto D."/>
            <person name="Vollmers J."/>
            <person name="Rivas-Marin E."/>
            <person name="Kohn T."/>
            <person name="Peeters S.H."/>
            <person name="Heuer A."/>
            <person name="Rast P."/>
            <person name="Oberbeckmann S."/>
            <person name="Bunk B."/>
            <person name="Jeske O."/>
            <person name="Meyerdierks A."/>
            <person name="Storesund J.E."/>
            <person name="Kallscheuer N."/>
            <person name="Luecker S."/>
            <person name="Lage O.M."/>
            <person name="Pohl T."/>
            <person name="Merkel B.J."/>
            <person name="Hornburger P."/>
            <person name="Mueller R.-W."/>
            <person name="Bruemmer F."/>
            <person name="Labrenz M."/>
            <person name="Spormann A.M."/>
            <person name="Op den Camp H."/>
            <person name="Overmann J."/>
            <person name="Amann R."/>
            <person name="Jetten M.S.M."/>
            <person name="Mascher T."/>
            <person name="Medema M.H."/>
            <person name="Devos D.P."/>
            <person name="Kaster A.-K."/>
            <person name="Ovreas L."/>
            <person name="Rohde M."/>
            <person name="Galperin M.Y."/>
            <person name="Jogler C."/>
        </authorList>
    </citation>
    <scope>NUCLEOTIDE SEQUENCE [LARGE SCALE GENOMIC DNA]</scope>
    <source>
        <strain evidence="3 4">Poly30</strain>
    </source>
</reference>
<dbReference type="FunFam" id="3.40.50.1820:FF:000205">
    <property type="entry name" value="Non-haem bromoperoxidase BPO-A2"/>
    <property type="match status" value="1"/>
</dbReference>
<dbReference type="PRINTS" id="PR00111">
    <property type="entry name" value="ABHYDROLASE"/>
</dbReference>
<dbReference type="GO" id="GO:0004064">
    <property type="term" value="F:arylesterase activity"/>
    <property type="evidence" value="ECO:0007669"/>
    <property type="project" value="UniProtKB-EC"/>
</dbReference>
<dbReference type="InterPro" id="IPR000073">
    <property type="entry name" value="AB_hydrolase_1"/>
</dbReference>
<sequence>MQFHTASDGTQIHVHTVGEGSDVVLIHGWPLNHQMWESQLRPLVESGHRVTTYCRRGFGHSDKPWNGYDYDTFADDLRTVMTGAKVENAALVGFSMGGGEIARYMSRHGGQGVSRAVLISSVAPFMLKTDDNPDGVPESVFEEMKAGLVKDRPAFLAEFNQDFFGQGTEAGGTSEAMMEWARGIAMQGSLKATVDCVDAFGKTDFRPDMASFKVPTLVIHGTADKTVPIEVSGQAAAKAIDGAELVQYEGAPHAVFETHTDSLNQDLVSFLKH</sequence>
<accession>A0A518EM45</accession>
<dbReference type="InterPro" id="IPR050471">
    <property type="entry name" value="AB_hydrolase"/>
</dbReference>
<dbReference type="Pfam" id="PF00561">
    <property type="entry name" value="Abhydrolase_1"/>
    <property type="match status" value="1"/>
</dbReference>
<dbReference type="EC" id="3.1.1.2" evidence="3"/>
<comment type="similarity">
    <text evidence="1">Belongs to the AB hydrolase superfamily. Bacterial non-heme haloperoxidase / perhydrolase family.</text>
</comment>
<dbReference type="Gene3D" id="3.40.50.1820">
    <property type="entry name" value="alpha/beta hydrolase"/>
    <property type="match status" value="1"/>
</dbReference>
<proteinExistence type="inferred from homology"/>
<dbReference type="PANTHER" id="PTHR43433">
    <property type="entry name" value="HYDROLASE, ALPHA/BETA FOLD FAMILY PROTEIN"/>
    <property type="match status" value="1"/>
</dbReference>
<dbReference type="AlphaFoldDB" id="A0A518EM45"/>
<evidence type="ECO:0000256" key="1">
    <source>
        <dbReference type="ARBA" id="ARBA00038128"/>
    </source>
</evidence>
<dbReference type="EMBL" id="CP036434">
    <property type="protein sequence ID" value="QDV05158.1"/>
    <property type="molecule type" value="Genomic_DNA"/>
</dbReference>
<dbReference type="InterPro" id="IPR029058">
    <property type="entry name" value="AB_hydrolase_fold"/>
</dbReference>